<comment type="catalytic activity">
    <reaction evidence="1">
        <text>dihydroxyacetone + phosphoenolpyruvate = dihydroxyacetone phosphate + pyruvate</text>
        <dbReference type="Rhea" id="RHEA:18381"/>
        <dbReference type="ChEBI" id="CHEBI:15361"/>
        <dbReference type="ChEBI" id="CHEBI:16016"/>
        <dbReference type="ChEBI" id="CHEBI:57642"/>
        <dbReference type="ChEBI" id="CHEBI:58702"/>
        <dbReference type="EC" id="2.7.1.121"/>
    </reaction>
</comment>
<keyword evidence="7" id="KW-0418">Kinase</keyword>
<evidence type="ECO:0000313" key="8">
    <source>
        <dbReference type="Proteomes" id="UP000537131"/>
    </source>
</evidence>
<evidence type="ECO:0000256" key="4">
    <source>
        <dbReference type="ARBA" id="ARBA00022679"/>
    </source>
</evidence>
<gene>
    <name evidence="7" type="ORF">HBE96_08180</name>
</gene>
<dbReference type="GO" id="GO:0016020">
    <property type="term" value="C:membrane"/>
    <property type="evidence" value="ECO:0007669"/>
    <property type="project" value="InterPro"/>
</dbReference>
<keyword evidence="4 7" id="KW-0808">Transferase</keyword>
<dbReference type="Pfam" id="PF03610">
    <property type="entry name" value="EIIA-man"/>
    <property type="match status" value="1"/>
</dbReference>
<dbReference type="AlphaFoldDB" id="A0A7Y0HP45"/>
<protein>
    <recommendedName>
        <fullName evidence="3">phosphoenolpyruvate--glycerone phosphotransferase</fullName>
        <ecNumber evidence="3">2.7.1.121</ecNumber>
    </recommendedName>
</protein>
<proteinExistence type="predicted"/>
<dbReference type="PROSITE" id="PS51096">
    <property type="entry name" value="PTS_EIIA_TYPE_4"/>
    <property type="match status" value="1"/>
</dbReference>
<dbReference type="InterPro" id="IPR036662">
    <property type="entry name" value="PTS_EIIA_man-typ_sf"/>
</dbReference>
<dbReference type="InterPro" id="IPR004701">
    <property type="entry name" value="PTS_EIIA_man-typ"/>
</dbReference>
<evidence type="ECO:0000256" key="3">
    <source>
        <dbReference type="ARBA" id="ARBA00012095"/>
    </source>
</evidence>
<feature type="domain" description="PTS EIIA type-4" evidence="6">
    <location>
        <begin position="1"/>
        <end position="129"/>
    </location>
</feature>
<keyword evidence="8" id="KW-1185">Reference proteome</keyword>
<evidence type="ECO:0000256" key="5">
    <source>
        <dbReference type="ARBA" id="ARBA00046577"/>
    </source>
</evidence>
<name>A0A7Y0HP45_9CLOT</name>
<dbReference type="EMBL" id="JABBNI010000014">
    <property type="protein sequence ID" value="NMM62671.1"/>
    <property type="molecule type" value="Genomic_DNA"/>
</dbReference>
<reference evidence="7 8" key="1">
    <citation type="submission" date="2020-06" db="EMBL/GenBank/DDBJ databases">
        <title>Complete Genome Sequence of Clostridium muelleri sp. nov. P21T, an Acid-Alcohol Producing Acetogen Isolated from Old Hay.</title>
        <authorList>
            <person name="Duncan K.E."/>
            <person name="Tanner R.S."/>
        </authorList>
    </citation>
    <scope>NUCLEOTIDE SEQUENCE [LARGE SCALE GENOMIC DNA]</scope>
    <source>
        <strain evidence="7 8">P21</strain>
    </source>
</reference>
<dbReference type="PANTHER" id="PTHR38594:SF1">
    <property type="entry name" value="PEP-DEPENDENT DIHYDROXYACETONE KINASE, PHOSPHORYL DONOR SUBUNIT DHAM"/>
    <property type="match status" value="1"/>
</dbReference>
<dbReference type="SUPFAM" id="SSF53062">
    <property type="entry name" value="PTS system fructose IIA component-like"/>
    <property type="match status" value="1"/>
</dbReference>
<evidence type="ECO:0000256" key="1">
    <source>
        <dbReference type="ARBA" id="ARBA00001113"/>
    </source>
</evidence>
<evidence type="ECO:0000259" key="6">
    <source>
        <dbReference type="PROSITE" id="PS51096"/>
    </source>
</evidence>
<organism evidence="7 8">
    <name type="scientific">Clostridium muellerianum</name>
    <dbReference type="NCBI Taxonomy" id="2716538"/>
    <lineage>
        <taxon>Bacteria</taxon>
        <taxon>Bacillati</taxon>
        <taxon>Bacillota</taxon>
        <taxon>Clostridia</taxon>
        <taxon>Eubacteriales</taxon>
        <taxon>Clostridiaceae</taxon>
        <taxon>Clostridium</taxon>
    </lineage>
</organism>
<accession>A0A7Y0HP45</accession>
<comment type="function">
    <text evidence="2">Component of the dihydroxyacetone kinase complex, which is responsible for the phosphoenolpyruvate (PEP)-dependent phosphorylation of dihydroxyacetone. DhaM serves as the phosphoryl donor. Is phosphorylated by phosphoenolpyruvate in an EI- and HPr-dependent reaction, and a phosphorelay system on histidine residues finally leads to phosphoryl transfer to DhaL and dihydroxyacetone.</text>
</comment>
<dbReference type="Gene3D" id="3.40.50.510">
    <property type="entry name" value="Phosphotransferase system, mannose-type IIA component"/>
    <property type="match status" value="1"/>
</dbReference>
<dbReference type="Proteomes" id="UP000537131">
    <property type="component" value="Unassembled WGS sequence"/>
</dbReference>
<dbReference type="GO" id="GO:0047324">
    <property type="term" value="F:phosphoenolpyruvate-glycerone phosphotransferase activity"/>
    <property type="evidence" value="ECO:0007669"/>
    <property type="project" value="UniProtKB-EC"/>
</dbReference>
<dbReference type="RefSeq" id="WP_169297271.1">
    <property type="nucleotide sequence ID" value="NZ_JABBNI010000014.1"/>
</dbReference>
<dbReference type="InterPro" id="IPR039643">
    <property type="entry name" value="DhaM"/>
</dbReference>
<dbReference type="PANTHER" id="PTHR38594">
    <property type="entry name" value="PEP-DEPENDENT DIHYDROXYACETONE KINASE, PHOSPHORYL DONOR SUBUNIT DHAM"/>
    <property type="match status" value="1"/>
</dbReference>
<evidence type="ECO:0000313" key="7">
    <source>
        <dbReference type="EMBL" id="NMM62671.1"/>
    </source>
</evidence>
<dbReference type="EC" id="2.7.1.121" evidence="3"/>
<dbReference type="GO" id="GO:0019563">
    <property type="term" value="P:glycerol catabolic process"/>
    <property type="evidence" value="ECO:0007669"/>
    <property type="project" value="InterPro"/>
</dbReference>
<evidence type="ECO:0000256" key="2">
    <source>
        <dbReference type="ARBA" id="ARBA00002788"/>
    </source>
</evidence>
<comment type="caution">
    <text evidence="7">The sequence shown here is derived from an EMBL/GenBank/DDBJ whole genome shotgun (WGS) entry which is preliminary data.</text>
</comment>
<dbReference type="InterPro" id="IPR012844">
    <property type="entry name" value="DhaM_N"/>
</dbReference>
<sequence length="129" mass="13717">MVGIVIVSHSEKIAEGVKELALQMAEEVPMAAAGGTSDGRVGTDIEKISNAIKEVYSEDGVIILFDLGSSFMNAEMAIDFLPDNMKEKVEIVDAALVEGVITAGVESSINKTLEDIKKSLKSISINKMS</sequence>
<dbReference type="NCBIfam" id="TIGR02364">
    <property type="entry name" value="dha_pts"/>
    <property type="match status" value="1"/>
</dbReference>
<comment type="subunit">
    <text evidence="5">Homodimer. The dihydroxyacetone kinase complex is composed of a homodimer of DhaM, a homodimer of DhaK and the subunit DhaL.</text>
</comment>
<dbReference type="GO" id="GO:0009401">
    <property type="term" value="P:phosphoenolpyruvate-dependent sugar phosphotransferase system"/>
    <property type="evidence" value="ECO:0007669"/>
    <property type="project" value="InterPro"/>
</dbReference>